<dbReference type="GO" id="GO:0070819">
    <property type="term" value="F:menaquinone-dependent protoporphyrinogen oxidase activity"/>
    <property type="evidence" value="ECO:0007669"/>
    <property type="project" value="TreeGrafter"/>
</dbReference>
<dbReference type="InterPro" id="IPR052200">
    <property type="entry name" value="Protoporphyrinogen_IX_DH"/>
</dbReference>
<dbReference type="Proteomes" id="UP000806542">
    <property type="component" value="Unassembled WGS sequence"/>
</dbReference>
<keyword evidence="3" id="KW-1185">Reference proteome</keyword>
<accession>A0A9D5R7E3</accession>
<dbReference type="GO" id="GO:0010181">
    <property type="term" value="F:FMN binding"/>
    <property type="evidence" value="ECO:0007669"/>
    <property type="project" value="InterPro"/>
</dbReference>
<dbReference type="AlphaFoldDB" id="A0A9D5R7E3"/>
<name>A0A9D5R7E3_9FIRM</name>
<dbReference type="InterPro" id="IPR026816">
    <property type="entry name" value="Flavodoxin_dom"/>
</dbReference>
<dbReference type="GO" id="GO:0006783">
    <property type="term" value="P:heme biosynthetic process"/>
    <property type="evidence" value="ECO:0007669"/>
    <property type="project" value="TreeGrafter"/>
</dbReference>
<dbReference type="InterPro" id="IPR029039">
    <property type="entry name" value="Flavoprotein-like_sf"/>
</dbReference>
<dbReference type="PROSITE" id="PS00201">
    <property type="entry name" value="FLAVODOXIN"/>
    <property type="match status" value="1"/>
</dbReference>
<evidence type="ECO:0000259" key="1">
    <source>
        <dbReference type="Pfam" id="PF12724"/>
    </source>
</evidence>
<protein>
    <submittedName>
        <fullName evidence="2">Flavodoxin</fullName>
    </submittedName>
</protein>
<dbReference type="Pfam" id="PF12724">
    <property type="entry name" value="Flavodoxin_5"/>
    <property type="match status" value="1"/>
</dbReference>
<dbReference type="PANTHER" id="PTHR38030:SF2">
    <property type="entry name" value="PROTOPORPHYRINOGEN IX DEHYDROGENASE [QUINONE]"/>
    <property type="match status" value="1"/>
</dbReference>
<proteinExistence type="predicted"/>
<sequence length="178" mass="20656">MQNKIIVLYKSEYGFTKQYAQWIAEKLQCDCVEISAVDFNKDYKTIIFGGGLYAGKINGIKTLIKNYDKIKYKKIIVFTVGVADVNDAENIKNIVSYAKKQMPEEMFSKIKLFHFRGGMDYGKMSFIHQCMMWFMKTMLSKKPENERSDSDQAVIESYGGKFDFSDKNTINDLVRYCL</sequence>
<feature type="domain" description="Flavodoxin" evidence="1">
    <location>
        <begin position="6"/>
        <end position="143"/>
    </location>
</feature>
<dbReference type="PANTHER" id="PTHR38030">
    <property type="entry name" value="PROTOPORPHYRINOGEN IX DEHYDROGENASE [MENAQUINONE]"/>
    <property type="match status" value="1"/>
</dbReference>
<dbReference type="Gene3D" id="3.40.50.360">
    <property type="match status" value="1"/>
</dbReference>
<dbReference type="GO" id="GO:0009055">
    <property type="term" value="F:electron transfer activity"/>
    <property type="evidence" value="ECO:0007669"/>
    <property type="project" value="InterPro"/>
</dbReference>
<evidence type="ECO:0000313" key="2">
    <source>
        <dbReference type="EMBL" id="MBE5039071.1"/>
    </source>
</evidence>
<comment type="caution">
    <text evidence="2">The sequence shown here is derived from an EMBL/GenBank/DDBJ whole genome shotgun (WGS) entry which is preliminary data.</text>
</comment>
<dbReference type="EMBL" id="JADCKB010000001">
    <property type="protein sequence ID" value="MBE5039071.1"/>
    <property type="molecule type" value="Genomic_DNA"/>
</dbReference>
<reference evidence="2" key="1">
    <citation type="submission" date="2020-10" db="EMBL/GenBank/DDBJ databases">
        <title>ChiBAC.</title>
        <authorList>
            <person name="Zenner C."/>
            <person name="Hitch T.C.A."/>
            <person name="Clavel T."/>
        </authorList>
    </citation>
    <scope>NUCLEOTIDE SEQUENCE</scope>
    <source>
        <strain evidence="2">DSM 107454</strain>
    </source>
</reference>
<organism evidence="2 3">
    <name type="scientific">Ructibacterium gallinarum</name>
    <dbReference type="NCBI Taxonomy" id="2779355"/>
    <lineage>
        <taxon>Bacteria</taxon>
        <taxon>Bacillati</taxon>
        <taxon>Bacillota</taxon>
        <taxon>Clostridia</taxon>
        <taxon>Eubacteriales</taxon>
        <taxon>Oscillospiraceae</taxon>
        <taxon>Ructibacterium</taxon>
    </lineage>
</organism>
<dbReference type="InterPro" id="IPR001226">
    <property type="entry name" value="Flavodoxin_CS"/>
</dbReference>
<gene>
    <name evidence="2" type="ORF">INF28_01125</name>
</gene>
<dbReference type="RefSeq" id="WP_226391621.1">
    <property type="nucleotide sequence ID" value="NZ_JADCKB010000001.1"/>
</dbReference>
<evidence type="ECO:0000313" key="3">
    <source>
        <dbReference type="Proteomes" id="UP000806542"/>
    </source>
</evidence>
<dbReference type="SUPFAM" id="SSF52218">
    <property type="entry name" value="Flavoproteins"/>
    <property type="match status" value="1"/>
</dbReference>